<dbReference type="SUPFAM" id="SSF46785">
    <property type="entry name" value="Winged helix' DNA-binding domain"/>
    <property type="match status" value="1"/>
</dbReference>
<dbReference type="GO" id="GO:0003700">
    <property type="term" value="F:DNA-binding transcription factor activity"/>
    <property type="evidence" value="ECO:0007669"/>
    <property type="project" value="InterPro"/>
</dbReference>
<dbReference type="Gene3D" id="1.20.120.530">
    <property type="entry name" value="GntR ligand-binding domain-like"/>
    <property type="match status" value="1"/>
</dbReference>
<dbReference type="PRINTS" id="PR00035">
    <property type="entry name" value="HTHGNTR"/>
</dbReference>
<evidence type="ECO:0000259" key="5">
    <source>
        <dbReference type="PROSITE" id="PS50949"/>
    </source>
</evidence>
<organism evidence="6 7">
    <name type="scientific">Streptomyces hoynatensis</name>
    <dbReference type="NCBI Taxonomy" id="1141874"/>
    <lineage>
        <taxon>Bacteria</taxon>
        <taxon>Bacillati</taxon>
        <taxon>Actinomycetota</taxon>
        <taxon>Actinomycetes</taxon>
        <taxon>Kitasatosporales</taxon>
        <taxon>Streptomycetaceae</taxon>
        <taxon>Streptomyces</taxon>
    </lineage>
</organism>
<sequence length="262" mass="27978">MPGAAGGKRPAAALPTFPRRPARLAHAVVEVLVDRIAGGDFPPGSSLPTEPELCERFGVSRTTIREAVKSLEAKGLARARQGSGTTVTATDSWNLLDPVVLAAAVRHDDELVILDQLVGVRSALESQMAGQAAAHATEEELRGFEETLALLERQTATPELFTETDVELHERIMTASGNTLGRSIVRIVHAQARKTTLYTGMPDEAGCRAANEEHRRVVELLRARDAEGAARAMTSHIEEAWGRRRAPAAAGRGTPKPPPPGA</sequence>
<evidence type="ECO:0000313" key="7">
    <source>
        <dbReference type="Proteomes" id="UP000272474"/>
    </source>
</evidence>
<dbReference type="PROSITE" id="PS50949">
    <property type="entry name" value="HTH_GNTR"/>
    <property type="match status" value="1"/>
</dbReference>
<keyword evidence="2" id="KW-0238">DNA-binding</keyword>
<evidence type="ECO:0000256" key="2">
    <source>
        <dbReference type="ARBA" id="ARBA00023125"/>
    </source>
</evidence>
<dbReference type="Pfam" id="PF00392">
    <property type="entry name" value="GntR"/>
    <property type="match status" value="1"/>
</dbReference>
<dbReference type="Pfam" id="PF07729">
    <property type="entry name" value="FCD"/>
    <property type="match status" value="1"/>
</dbReference>
<dbReference type="InterPro" id="IPR036390">
    <property type="entry name" value="WH_DNA-bd_sf"/>
</dbReference>
<evidence type="ECO:0000256" key="1">
    <source>
        <dbReference type="ARBA" id="ARBA00023015"/>
    </source>
</evidence>
<feature type="region of interest" description="Disordered" evidence="4">
    <location>
        <begin position="238"/>
        <end position="262"/>
    </location>
</feature>
<dbReference type="GO" id="GO:0003677">
    <property type="term" value="F:DNA binding"/>
    <property type="evidence" value="ECO:0007669"/>
    <property type="project" value="UniProtKB-KW"/>
</dbReference>
<dbReference type="PANTHER" id="PTHR43537">
    <property type="entry name" value="TRANSCRIPTIONAL REGULATOR, GNTR FAMILY"/>
    <property type="match status" value="1"/>
</dbReference>
<keyword evidence="3" id="KW-0804">Transcription</keyword>
<evidence type="ECO:0000256" key="4">
    <source>
        <dbReference type="SAM" id="MobiDB-lite"/>
    </source>
</evidence>
<dbReference type="InterPro" id="IPR011711">
    <property type="entry name" value="GntR_C"/>
</dbReference>
<name>A0A3A9Z6T5_9ACTN</name>
<dbReference type="SMART" id="SM00895">
    <property type="entry name" value="FCD"/>
    <property type="match status" value="1"/>
</dbReference>
<dbReference type="InterPro" id="IPR000524">
    <property type="entry name" value="Tscrpt_reg_HTH_GntR"/>
</dbReference>
<evidence type="ECO:0000256" key="3">
    <source>
        <dbReference type="ARBA" id="ARBA00023163"/>
    </source>
</evidence>
<dbReference type="Gene3D" id="1.10.10.10">
    <property type="entry name" value="Winged helix-like DNA-binding domain superfamily/Winged helix DNA-binding domain"/>
    <property type="match status" value="1"/>
</dbReference>
<dbReference type="InterPro" id="IPR036388">
    <property type="entry name" value="WH-like_DNA-bd_sf"/>
</dbReference>
<protein>
    <submittedName>
        <fullName evidence="6">FadR family transcriptional regulator</fullName>
    </submittedName>
</protein>
<keyword evidence="1" id="KW-0805">Transcription regulation</keyword>
<dbReference type="OrthoDB" id="4164516at2"/>
<dbReference type="PANTHER" id="PTHR43537:SF44">
    <property type="entry name" value="GNTR FAMILY REGULATORY PROTEIN"/>
    <property type="match status" value="1"/>
</dbReference>
<dbReference type="AlphaFoldDB" id="A0A3A9Z6T5"/>
<feature type="domain" description="HTH gntR-type" evidence="5">
    <location>
        <begin position="22"/>
        <end position="90"/>
    </location>
</feature>
<comment type="caution">
    <text evidence="6">The sequence shown here is derived from an EMBL/GenBank/DDBJ whole genome shotgun (WGS) entry which is preliminary data.</text>
</comment>
<proteinExistence type="predicted"/>
<dbReference type="EMBL" id="RBAL01000004">
    <property type="protein sequence ID" value="RKN43940.1"/>
    <property type="molecule type" value="Genomic_DNA"/>
</dbReference>
<dbReference type="InterPro" id="IPR008920">
    <property type="entry name" value="TF_FadR/GntR_C"/>
</dbReference>
<gene>
    <name evidence="6" type="ORF">D7294_09645</name>
</gene>
<dbReference type="SMART" id="SM00345">
    <property type="entry name" value="HTH_GNTR"/>
    <property type="match status" value="1"/>
</dbReference>
<evidence type="ECO:0000313" key="6">
    <source>
        <dbReference type="EMBL" id="RKN43940.1"/>
    </source>
</evidence>
<keyword evidence="7" id="KW-1185">Reference proteome</keyword>
<dbReference type="Proteomes" id="UP000272474">
    <property type="component" value="Unassembled WGS sequence"/>
</dbReference>
<reference evidence="6 7" key="1">
    <citation type="journal article" date="2014" name="Int. J. Syst. Evol. Microbiol.">
        <title>Streptomyces hoynatensis sp. nov., isolated from deep marine sediment.</title>
        <authorList>
            <person name="Veyisoglu A."/>
            <person name="Sahin N."/>
        </authorList>
    </citation>
    <scope>NUCLEOTIDE SEQUENCE [LARGE SCALE GENOMIC DNA]</scope>
    <source>
        <strain evidence="6 7">KCTC 29097</strain>
    </source>
</reference>
<accession>A0A3A9Z6T5</accession>
<dbReference type="CDD" id="cd07377">
    <property type="entry name" value="WHTH_GntR"/>
    <property type="match status" value="1"/>
</dbReference>
<dbReference type="SUPFAM" id="SSF48008">
    <property type="entry name" value="GntR ligand-binding domain-like"/>
    <property type="match status" value="1"/>
</dbReference>